<accession>A0ABW6VJ16</accession>
<protein>
    <submittedName>
        <fullName evidence="2">Uncharacterized protein</fullName>
    </submittedName>
</protein>
<dbReference type="Proteomes" id="UP001602119">
    <property type="component" value="Unassembled WGS sequence"/>
</dbReference>
<feature type="compositionally biased region" description="Basic and acidic residues" evidence="1">
    <location>
        <begin position="78"/>
        <end position="90"/>
    </location>
</feature>
<proteinExistence type="predicted"/>
<dbReference type="EMBL" id="JBIAXI010000048">
    <property type="protein sequence ID" value="MFF4779358.1"/>
    <property type="molecule type" value="Genomic_DNA"/>
</dbReference>
<evidence type="ECO:0000313" key="3">
    <source>
        <dbReference type="Proteomes" id="UP001602119"/>
    </source>
</evidence>
<evidence type="ECO:0000256" key="1">
    <source>
        <dbReference type="SAM" id="MobiDB-lite"/>
    </source>
</evidence>
<gene>
    <name evidence="2" type="ORF">ACFY05_41735</name>
</gene>
<name>A0ABW6VJ16_MICFU</name>
<reference evidence="2 3" key="1">
    <citation type="submission" date="2024-10" db="EMBL/GenBank/DDBJ databases">
        <title>The Natural Products Discovery Center: Release of the First 8490 Sequenced Strains for Exploring Actinobacteria Biosynthetic Diversity.</title>
        <authorList>
            <person name="Kalkreuter E."/>
            <person name="Kautsar S.A."/>
            <person name="Yang D."/>
            <person name="Bader C.D."/>
            <person name="Teijaro C.N."/>
            <person name="Fluegel L."/>
            <person name="Davis C.M."/>
            <person name="Simpson J.R."/>
            <person name="Lauterbach L."/>
            <person name="Steele A.D."/>
            <person name="Gui C."/>
            <person name="Meng S."/>
            <person name="Li G."/>
            <person name="Viehrig K."/>
            <person name="Ye F."/>
            <person name="Su P."/>
            <person name="Kiefer A.F."/>
            <person name="Nichols A."/>
            <person name="Cepeda A.J."/>
            <person name="Yan W."/>
            <person name="Fan B."/>
            <person name="Jiang Y."/>
            <person name="Adhikari A."/>
            <person name="Zheng C.-J."/>
            <person name="Schuster L."/>
            <person name="Cowan T.M."/>
            <person name="Smanski M.J."/>
            <person name="Chevrette M.G."/>
            <person name="De Carvalho L.P.S."/>
            <person name="Shen B."/>
        </authorList>
    </citation>
    <scope>NUCLEOTIDE SEQUENCE [LARGE SCALE GENOMIC DNA]</scope>
    <source>
        <strain evidence="2 3">NPDC001281</strain>
    </source>
</reference>
<organism evidence="2 3">
    <name type="scientific">Microtetraspora fusca</name>
    <dbReference type="NCBI Taxonomy" id="1997"/>
    <lineage>
        <taxon>Bacteria</taxon>
        <taxon>Bacillati</taxon>
        <taxon>Actinomycetota</taxon>
        <taxon>Actinomycetes</taxon>
        <taxon>Streptosporangiales</taxon>
        <taxon>Streptosporangiaceae</taxon>
        <taxon>Microtetraspora</taxon>
    </lineage>
</organism>
<comment type="caution">
    <text evidence="2">The sequence shown here is derived from an EMBL/GenBank/DDBJ whole genome shotgun (WGS) entry which is preliminary data.</text>
</comment>
<dbReference type="RefSeq" id="WP_387348090.1">
    <property type="nucleotide sequence ID" value="NZ_JBIAXI010000048.1"/>
</dbReference>
<sequence>MLSEFLGYFMIRKVMAGQGLLLAAGTVTKKLVTWLAEQGVIEREMAAAQAARAADAARDPPNADRLAEALHRLSLKTPHRDPDTTDRWVEEGIPLPIS</sequence>
<evidence type="ECO:0000313" key="2">
    <source>
        <dbReference type="EMBL" id="MFF4779358.1"/>
    </source>
</evidence>
<keyword evidence="3" id="KW-1185">Reference proteome</keyword>
<feature type="region of interest" description="Disordered" evidence="1">
    <location>
        <begin position="77"/>
        <end position="98"/>
    </location>
</feature>